<keyword evidence="4 5" id="KW-0472">Membrane</keyword>
<feature type="transmembrane region" description="Helical" evidence="5">
    <location>
        <begin position="230"/>
        <end position="250"/>
    </location>
</feature>
<dbReference type="EMBL" id="FNCS01000001">
    <property type="protein sequence ID" value="SDG15517.1"/>
    <property type="molecule type" value="Genomic_DNA"/>
</dbReference>
<dbReference type="InterPro" id="IPR038770">
    <property type="entry name" value="Na+/solute_symporter_sf"/>
</dbReference>
<dbReference type="STRING" id="440168.SAMN04487974_101188"/>
<dbReference type="OrthoDB" id="9806785at2"/>
<gene>
    <name evidence="6" type="ORF">SAMN04487974_101188</name>
</gene>
<feature type="transmembrane region" description="Helical" evidence="5">
    <location>
        <begin position="203"/>
        <end position="223"/>
    </location>
</feature>
<accession>A0A1G7RXL6</accession>
<name>A0A1G7RXL6_9HYPH</name>
<protein>
    <submittedName>
        <fullName evidence="6">Bile acid:Na+ symporter, BASS family</fullName>
    </submittedName>
</protein>
<sequence length="289" mass="30921">MQSSVAISVGLPLALCIIMLGLGLSLRLEDFFRVLARPFPVVVGLTCQMVLLPTICFLLVSVSNLPPAICVGMMLLAASPGGTSAALYTHLARGDVALSISLTALTSLFSIVTLPIIINISLLAFYGEDASIRLELHQVLQIFAIAVVPTLIGVYLHKRYPALTARLDKPVKQLATFFLAAVVIIALVGQWELLAIWGPTVGVLALAFSMISMGVGYFVPRLFKIERRQAIALSMSIGLHNAALVIALAMSEHMLNDPEMAIPPAAYGVIAYIAGAIVLWGYNRQRQAG</sequence>
<feature type="transmembrane region" description="Helical" evidence="5">
    <location>
        <begin position="177"/>
        <end position="197"/>
    </location>
</feature>
<evidence type="ECO:0000256" key="3">
    <source>
        <dbReference type="ARBA" id="ARBA00022989"/>
    </source>
</evidence>
<comment type="subcellular location">
    <subcellularLocation>
        <location evidence="1">Membrane</location>
        <topology evidence="1">Multi-pass membrane protein</topology>
    </subcellularLocation>
</comment>
<evidence type="ECO:0000256" key="2">
    <source>
        <dbReference type="ARBA" id="ARBA00022692"/>
    </source>
</evidence>
<dbReference type="InterPro" id="IPR004710">
    <property type="entry name" value="Bilac:Na_transpt"/>
</dbReference>
<evidence type="ECO:0000313" key="6">
    <source>
        <dbReference type="EMBL" id="SDG15517.1"/>
    </source>
</evidence>
<feature type="transmembrane region" description="Helical" evidence="5">
    <location>
        <begin position="100"/>
        <end position="126"/>
    </location>
</feature>
<keyword evidence="3 5" id="KW-1133">Transmembrane helix</keyword>
<feature type="transmembrane region" description="Helical" evidence="5">
    <location>
        <begin position="38"/>
        <end position="60"/>
    </location>
</feature>
<evidence type="ECO:0000313" key="7">
    <source>
        <dbReference type="Proteomes" id="UP000199495"/>
    </source>
</evidence>
<evidence type="ECO:0000256" key="1">
    <source>
        <dbReference type="ARBA" id="ARBA00004141"/>
    </source>
</evidence>
<dbReference type="PANTHER" id="PTHR10361">
    <property type="entry name" value="SODIUM-BILE ACID COTRANSPORTER"/>
    <property type="match status" value="1"/>
</dbReference>
<feature type="transmembrane region" description="Helical" evidence="5">
    <location>
        <begin position="262"/>
        <end position="282"/>
    </location>
</feature>
<dbReference type="GO" id="GO:0016020">
    <property type="term" value="C:membrane"/>
    <property type="evidence" value="ECO:0007669"/>
    <property type="project" value="UniProtKB-SubCell"/>
</dbReference>
<proteinExistence type="predicted"/>
<dbReference type="RefSeq" id="WP_090589870.1">
    <property type="nucleotide sequence ID" value="NZ_FNCS01000001.1"/>
</dbReference>
<keyword evidence="7" id="KW-1185">Reference proteome</keyword>
<feature type="transmembrane region" description="Helical" evidence="5">
    <location>
        <begin position="6"/>
        <end position="26"/>
    </location>
</feature>
<dbReference type="Gene3D" id="1.20.1530.20">
    <property type="match status" value="1"/>
</dbReference>
<dbReference type="Proteomes" id="UP000199495">
    <property type="component" value="Unassembled WGS sequence"/>
</dbReference>
<dbReference type="InterPro" id="IPR002657">
    <property type="entry name" value="BilAc:Na_symport/Acr3"/>
</dbReference>
<feature type="transmembrane region" description="Helical" evidence="5">
    <location>
        <begin position="66"/>
        <end position="88"/>
    </location>
</feature>
<feature type="transmembrane region" description="Helical" evidence="5">
    <location>
        <begin position="138"/>
        <end position="156"/>
    </location>
</feature>
<dbReference type="AlphaFoldDB" id="A0A1G7RXL6"/>
<keyword evidence="2 5" id="KW-0812">Transmembrane</keyword>
<reference evidence="6 7" key="1">
    <citation type="submission" date="2016-10" db="EMBL/GenBank/DDBJ databases">
        <authorList>
            <person name="de Groot N.N."/>
        </authorList>
    </citation>
    <scope>NUCLEOTIDE SEQUENCE [LARGE SCALE GENOMIC DNA]</scope>
    <source>
        <strain evidence="6 7">CGMCC 1.10267</strain>
    </source>
</reference>
<dbReference type="PANTHER" id="PTHR10361:SF24">
    <property type="entry name" value="P3 PROTEIN"/>
    <property type="match status" value="1"/>
</dbReference>
<evidence type="ECO:0000256" key="4">
    <source>
        <dbReference type="ARBA" id="ARBA00023136"/>
    </source>
</evidence>
<organism evidence="6 7">
    <name type="scientific">Pelagibacterium luteolum</name>
    <dbReference type="NCBI Taxonomy" id="440168"/>
    <lineage>
        <taxon>Bacteria</taxon>
        <taxon>Pseudomonadati</taxon>
        <taxon>Pseudomonadota</taxon>
        <taxon>Alphaproteobacteria</taxon>
        <taxon>Hyphomicrobiales</taxon>
        <taxon>Devosiaceae</taxon>
        <taxon>Pelagibacterium</taxon>
    </lineage>
</organism>
<evidence type="ECO:0000256" key="5">
    <source>
        <dbReference type="SAM" id="Phobius"/>
    </source>
</evidence>
<dbReference type="Pfam" id="PF01758">
    <property type="entry name" value="SBF"/>
    <property type="match status" value="1"/>
</dbReference>